<dbReference type="PANTHER" id="PTHR11533:SF174">
    <property type="entry name" value="PUROMYCIN-SENSITIVE AMINOPEPTIDASE-RELATED"/>
    <property type="match status" value="1"/>
</dbReference>
<evidence type="ECO:0000256" key="7">
    <source>
        <dbReference type="ARBA" id="ARBA00022670"/>
    </source>
</evidence>
<evidence type="ECO:0000313" key="15">
    <source>
        <dbReference type="EMBL" id="WXB05222.1"/>
    </source>
</evidence>
<dbReference type="GO" id="GO:0004177">
    <property type="term" value="F:aminopeptidase activity"/>
    <property type="evidence" value="ECO:0007669"/>
    <property type="project" value="UniProtKB-KW"/>
</dbReference>
<dbReference type="InterPro" id="IPR014782">
    <property type="entry name" value="Peptidase_M1_dom"/>
</dbReference>
<evidence type="ECO:0000256" key="11">
    <source>
        <dbReference type="ARBA" id="ARBA00023049"/>
    </source>
</evidence>
<evidence type="ECO:0000256" key="5">
    <source>
        <dbReference type="ARBA" id="ARBA00015611"/>
    </source>
</evidence>
<keyword evidence="8" id="KW-0479">Metal-binding</keyword>
<dbReference type="SUPFAM" id="SSF63737">
    <property type="entry name" value="Leukotriene A4 hydrolase N-terminal domain"/>
    <property type="match status" value="1"/>
</dbReference>
<dbReference type="EMBL" id="CP089983">
    <property type="protein sequence ID" value="WXB05222.1"/>
    <property type="molecule type" value="Genomic_DNA"/>
</dbReference>
<keyword evidence="9" id="KW-0378">Hydrolase</keyword>
<keyword evidence="11" id="KW-0482">Metalloprotease</keyword>
<comment type="catalytic activity">
    <reaction evidence="1">
        <text>Release of an N-terminal amino acid, Xaa-|-Yaa- from a peptide, amide or arylamide. Xaa is preferably Ala, but may be most amino acids including Pro (slow action). When a terminal hydrophobic residue is followed by a prolyl residue, the two may be released as an intact Xaa-Pro dipeptide.</text>
        <dbReference type="EC" id="3.4.11.2"/>
    </reaction>
</comment>
<dbReference type="Proteomes" id="UP001374803">
    <property type="component" value="Chromosome"/>
</dbReference>
<evidence type="ECO:0000256" key="8">
    <source>
        <dbReference type="ARBA" id="ARBA00022723"/>
    </source>
</evidence>
<feature type="chain" id="PRO_5046528209" description="Aminopeptidase N" evidence="12">
    <location>
        <begin position="23"/>
        <end position="832"/>
    </location>
</feature>
<evidence type="ECO:0000256" key="9">
    <source>
        <dbReference type="ARBA" id="ARBA00022801"/>
    </source>
</evidence>
<name>A0ABZ2L3B8_9BACT</name>
<feature type="signal peptide" evidence="12">
    <location>
        <begin position="1"/>
        <end position="22"/>
    </location>
</feature>
<keyword evidence="16" id="KW-1185">Reference proteome</keyword>
<dbReference type="EC" id="3.4.11.2" evidence="4"/>
<evidence type="ECO:0000256" key="3">
    <source>
        <dbReference type="ARBA" id="ARBA00010136"/>
    </source>
</evidence>
<evidence type="ECO:0000256" key="12">
    <source>
        <dbReference type="SAM" id="SignalP"/>
    </source>
</evidence>
<keyword evidence="10" id="KW-0862">Zinc</keyword>
<evidence type="ECO:0000256" key="6">
    <source>
        <dbReference type="ARBA" id="ARBA00022438"/>
    </source>
</evidence>
<evidence type="ECO:0000259" key="13">
    <source>
        <dbReference type="Pfam" id="PF01433"/>
    </source>
</evidence>
<reference evidence="15" key="1">
    <citation type="submission" date="2021-12" db="EMBL/GenBank/DDBJ databases">
        <title>Discovery of the Pendulisporaceae a myxobacterial family with distinct sporulation behavior and unique specialized metabolism.</title>
        <authorList>
            <person name="Garcia R."/>
            <person name="Popoff A."/>
            <person name="Bader C.D."/>
            <person name="Loehr J."/>
            <person name="Walesch S."/>
            <person name="Walt C."/>
            <person name="Boldt J."/>
            <person name="Bunk B."/>
            <person name="Haeckl F.J.F.P.J."/>
            <person name="Gunesch A.P."/>
            <person name="Birkelbach J."/>
            <person name="Nuebel U."/>
            <person name="Pietschmann T."/>
            <person name="Bach T."/>
            <person name="Mueller R."/>
        </authorList>
    </citation>
    <scope>NUCLEOTIDE SEQUENCE</scope>
    <source>
        <strain evidence="15">MSr11367</strain>
    </source>
</reference>
<organism evidence="15 16">
    <name type="scientific">Pendulispora rubella</name>
    <dbReference type="NCBI Taxonomy" id="2741070"/>
    <lineage>
        <taxon>Bacteria</taxon>
        <taxon>Pseudomonadati</taxon>
        <taxon>Myxococcota</taxon>
        <taxon>Myxococcia</taxon>
        <taxon>Myxococcales</taxon>
        <taxon>Sorangiineae</taxon>
        <taxon>Pendulisporaceae</taxon>
        <taxon>Pendulispora</taxon>
    </lineage>
</organism>
<feature type="domain" description="Aminopeptidase N-like N-terminal" evidence="14">
    <location>
        <begin position="45"/>
        <end position="219"/>
    </location>
</feature>
<dbReference type="SUPFAM" id="SSF55486">
    <property type="entry name" value="Metalloproteases ('zincins'), catalytic domain"/>
    <property type="match status" value="1"/>
</dbReference>
<evidence type="ECO:0000256" key="4">
    <source>
        <dbReference type="ARBA" id="ARBA00012564"/>
    </source>
</evidence>
<dbReference type="PRINTS" id="PR00756">
    <property type="entry name" value="ALADIPTASE"/>
</dbReference>
<evidence type="ECO:0000256" key="10">
    <source>
        <dbReference type="ARBA" id="ARBA00022833"/>
    </source>
</evidence>
<evidence type="ECO:0000313" key="16">
    <source>
        <dbReference type="Proteomes" id="UP001374803"/>
    </source>
</evidence>
<keyword evidence="6 15" id="KW-0031">Aminopeptidase</keyword>
<dbReference type="InterPro" id="IPR050344">
    <property type="entry name" value="Peptidase_M1_aminopeptidases"/>
</dbReference>
<keyword evidence="12" id="KW-0732">Signal</keyword>
<dbReference type="Pfam" id="PF17900">
    <property type="entry name" value="Peptidase_M1_N"/>
    <property type="match status" value="1"/>
</dbReference>
<evidence type="ECO:0000259" key="14">
    <source>
        <dbReference type="Pfam" id="PF17900"/>
    </source>
</evidence>
<dbReference type="InterPro" id="IPR042097">
    <property type="entry name" value="Aminopeptidase_N-like_N_sf"/>
</dbReference>
<comment type="similarity">
    <text evidence="3">Belongs to the peptidase M1 family.</text>
</comment>
<evidence type="ECO:0000256" key="1">
    <source>
        <dbReference type="ARBA" id="ARBA00000098"/>
    </source>
</evidence>
<dbReference type="Gene3D" id="2.60.40.1730">
    <property type="entry name" value="tricorn interacting facor f3 domain"/>
    <property type="match status" value="1"/>
</dbReference>
<dbReference type="Pfam" id="PF01433">
    <property type="entry name" value="Peptidase_M1"/>
    <property type="match status" value="1"/>
</dbReference>
<feature type="domain" description="Peptidase M1 membrane alanine aminopeptidase" evidence="13">
    <location>
        <begin position="261"/>
        <end position="439"/>
    </location>
</feature>
<sequence length="832" mass="90478">MQTGRIWWAAALVGCGAVGCNAAHDDAGTSTQVSLNEEQAALDVERYDLAAEYDWENRRLVASVKVTLDATKTPPALVVLDSRVAVTGVRLDTGEALSFSEQPGTLAIDLGTHAAPGVHFIIDYEASPPIGSGQNATSPLTAIESRPGDAIGSRVLYTHSEPENARFWMPSHDAPEDRAYFSIDMRVDDGEQLVANGDLVEAANGRTKYRTAYTIPTYLMAFALGEFGVERTRGPHGLPISVWHRPGLPGAYQPLLGLLDRMVRRFEGLLGVAYPFEKYSLVLLPDFPGGEEHASITFQGEILTSRADLERDARLTTHELAHQWFGDLVTVEGWDDLWIKEGMATVLQWEGTRSFLDRDGSDPRDGDMRAVSAGEAVRDPSIEPSAKYDSGPYDRGAWVLTQMRTLAGERAFWATVRQVLTRHRFGAVSTDSFLEAFRPVLGDAALVAIRRAIGAKALPTLAIEPVAGGGRVTLHDPEGTLLVPMRFAWHRAGGAVQTFELVPGVPTDIVRNAPEDLLVLDPRDVHPAWSLFASDGASQKAFSEAIAPLRIPFGGRARERFSNVGGTHQLTALLEGTLPTMRSSEFPEFLRGLDSDAARATAVARACAFAPSDTGSGWVPVLERVLREQPFPGGLRRSPFFYEACSRLFPPSQLFPRAWSSLGEGLTSPVLDEAQVAYLEKFTAPPEEMLRVWSAVVQKGYSTRTRFEAAFVLHEFSSNPNAISEAERPVWRERMAQLVAAGQVPFVLESLIPTLGNVAGASAVENAAGLRALAAVLHMRGVPQNHRDAACTAYRLTAQEDTAWRAFVESVANAEIHPSVRAILRDPASSCV</sequence>
<dbReference type="PROSITE" id="PS51257">
    <property type="entry name" value="PROKAR_LIPOPROTEIN"/>
    <property type="match status" value="1"/>
</dbReference>
<accession>A0ABZ2L3B8</accession>
<dbReference type="Gene3D" id="1.10.390.10">
    <property type="entry name" value="Neutral Protease Domain 2"/>
    <property type="match status" value="1"/>
</dbReference>
<proteinExistence type="inferred from homology"/>
<protein>
    <recommendedName>
        <fullName evidence="5">Aminopeptidase N</fullName>
        <ecNumber evidence="4">3.4.11.2</ecNumber>
    </recommendedName>
</protein>
<dbReference type="InterPro" id="IPR001930">
    <property type="entry name" value="Peptidase_M1"/>
</dbReference>
<keyword evidence="7" id="KW-0645">Protease</keyword>
<comment type="cofactor">
    <cofactor evidence="2">
        <name>Zn(2+)</name>
        <dbReference type="ChEBI" id="CHEBI:29105"/>
    </cofactor>
</comment>
<dbReference type="InterPro" id="IPR027268">
    <property type="entry name" value="Peptidase_M4/M1_CTD_sf"/>
</dbReference>
<dbReference type="PANTHER" id="PTHR11533">
    <property type="entry name" value="PROTEASE M1 ZINC METALLOPROTEASE"/>
    <property type="match status" value="1"/>
</dbReference>
<evidence type="ECO:0000256" key="2">
    <source>
        <dbReference type="ARBA" id="ARBA00001947"/>
    </source>
</evidence>
<gene>
    <name evidence="15" type="ORF">LVJ94_51040</name>
</gene>
<dbReference type="InterPro" id="IPR045357">
    <property type="entry name" value="Aminopeptidase_N-like_N"/>
</dbReference>
<dbReference type="RefSeq" id="WP_394834864.1">
    <property type="nucleotide sequence ID" value="NZ_CP089929.1"/>
</dbReference>